<proteinExistence type="predicted"/>
<reference evidence="1 2" key="1">
    <citation type="journal article" date="2015" name="Genome Announc.">
        <title>Complete Genome Sequence of Carbapenemase-Producing Klebsiella pneumoniae Myophage Matisse.</title>
        <authorList>
            <person name="Provasek V.E."/>
            <person name="Lessor L.E."/>
            <person name="Cahill J.L."/>
            <person name="Rasche E.S."/>
            <person name="Kuty Everett G.F."/>
        </authorList>
    </citation>
    <scope>NUCLEOTIDE SEQUENCE [LARGE SCALE GENOMIC DNA]</scope>
</reference>
<organism evidence="1 2">
    <name type="scientific">Klebsiella phage Matisse</name>
    <dbReference type="NCBI Taxonomy" id="1675607"/>
    <lineage>
        <taxon>Viruses</taxon>
        <taxon>Duplodnaviria</taxon>
        <taxon>Heunggongvirae</taxon>
        <taxon>Uroviricota</taxon>
        <taxon>Caudoviricetes</taxon>
        <taxon>Pantevenvirales</taxon>
        <taxon>Straboviridae</taxon>
        <taxon>Slopekvirus</taxon>
        <taxon>Slopekvirus matisse</taxon>
    </lineage>
</organism>
<evidence type="ECO:0000313" key="2">
    <source>
        <dbReference type="Proteomes" id="UP000203408"/>
    </source>
</evidence>
<evidence type="ECO:0000313" key="1">
    <source>
        <dbReference type="EMBL" id="AKU44454.1"/>
    </source>
</evidence>
<name>A0A0K1LPV0_9CAUD</name>
<accession>A0A0K1LPV0</accession>
<dbReference type="GeneID" id="26613333"/>
<sequence length="65" mass="7311">MITVIHSPKLITVCSCCKSGLEYELSDIQQKRESIYNGFFSAADYVVKKFITCPKCGNSVKLFLN</sequence>
<protein>
    <submittedName>
        <fullName evidence="1">Uncharacterized protein</fullName>
    </submittedName>
</protein>
<dbReference type="Proteomes" id="UP000203408">
    <property type="component" value="Segment"/>
</dbReference>
<dbReference type="RefSeq" id="YP_009194394.1">
    <property type="nucleotide sequence ID" value="NC_028750.1"/>
</dbReference>
<dbReference type="EMBL" id="KT001918">
    <property type="protein sequence ID" value="AKU44454.1"/>
    <property type="molecule type" value="Genomic_DNA"/>
</dbReference>
<dbReference type="KEGG" id="vg:26613333"/>
<gene>
    <name evidence="1" type="ORF">CPT_Matisse150</name>
</gene>
<keyword evidence="2" id="KW-1185">Reference proteome</keyword>